<sequence length="434" mass="49590">MASAKLRRQPSAIFVPDLSAIGRSVSLARNYEKKCGKLKRDCSARLHDMNRSIRLITKELTAIPNVYSHTREAEMQGHVSLSWSQQTELTRLTRIPIRKPLPQAHDPTEEIPPVIQKARFTLQKWEQKKRNLRGGEKICVAKKKTEKSALKNKKGEIEFTDNPWESRIFVRRAMIDLEKKFQQQLGERCRTISSKIGEDEMALKRQNSVTFNSDVSVRTFKAATEPSIGCSEEETVQLILPQQGLDTTKVTDNIRTEPGSDKTEVNITQDKIDGNATQDKKSNTQENSEGSKETLRLTRSWKGLRLITKACITLRSEVKNAVANLEVSPAPPGSYNPVERRGSRMATEQRAHERRSSSHLKRILLQERLTRSTADRMQMERQSTQDELLVEQEEEESESEGDEEDFDADAYVERTVMDKLRQGHVAEEWDFVAN</sequence>
<evidence type="ECO:0000313" key="3">
    <source>
        <dbReference type="EnsemblMetazoa" id="CapteP214483"/>
    </source>
</evidence>
<evidence type="ECO:0000313" key="2">
    <source>
        <dbReference type="EMBL" id="ELT91254.1"/>
    </source>
</evidence>
<keyword evidence="4" id="KW-1185">Reference proteome</keyword>
<organism evidence="2">
    <name type="scientific">Capitella teleta</name>
    <name type="common">Polychaete worm</name>
    <dbReference type="NCBI Taxonomy" id="283909"/>
    <lineage>
        <taxon>Eukaryota</taxon>
        <taxon>Metazoa</taxon>
        <taxon>Spiralia</taxon>
        <taxon>Lophotrochozoa</taxon>
        <taxon>Annelida</taxon>
        <taxon>Polychaeta</taxon>
        <taxon>Sedentaria</taxon>
        <taxon>Scolecida</taxon>
        <taxon>Capitellidae</taxon>
        <taxon>Capitella</taxon>
    </lineage>
</organism>
<dbReference type="EMBL" id="AMQN01013917">
    <property type="status" value="NOT_ANNOTATED_CDS"/>
    <property type="molecule type" value="Genomic_DNA"/>
</dbReference>
<evidence type="ECO:0000313" key="4">
    <source>
        <dbReference type="Proteomes" id="UP000014760"/>
    </source>
</evidence>
<evidence type="ECO:0000256" key="1">
    <source>
        <dbReference type="SAM" id="MobiDB-lite"/>
    </source>
</evidence>
<dbReference type="HOGENOM" id="CLU_631995_0_0_1"/>
<dbReference type="EMBL" id="KB310592">
    <property type="protein sequence ID" value="ELT91254.1"/>
    <property type="molecule type" value="Genomic_DNA"/>
</dbReference>
<accession>R7TC23</accession>
<protein>
    <submittedName>
        <fullName evidence="2 3">Uncharacterized protein</fullName>
    </submittedName>
</protein>
<dbReference type="Proteomes" id="UP000014760">
    <property type="component" value="Unassembled WGS sequence"/>
</dbReference>
<gene>
    <name evidence="2" type="ORF">CAPTEDRAFT_214483</name>
</gene>
<feature type="compositionally biased region" description="Acidic residues" evidence="1">
    <location>
        <begin position="388"/>
        <end position="409"/>
    </location>
</feature>
<dbReference type="AlphaFoldDB" id="R7TC23"/>
<reference evidence="2 4" key="2">
    <citation type="journal article" date="2013" name="Nature">
        <title>Insights into bilaterian evolution from three spiralian genomes.</title>
        <authorList>
            <person name="Simakov O."/>
            <person name="Marletaz F."/>
            <person name="Cho S.J."/>
            <person name="Edsinger-Gonzales E."/>
            <person name="Havlak P."/>
            <person name="Hellsten U."/>
            <person name="Kuo D.H."/>
            <person name="Larsson T."/>
            <person name="Lv J."/>
            <person name="Arendt D."/>
            <person name="Savage R."/>
            <person name="Osoegawa K."/>
            <person name="de Jong P."/>
            <person name="Grimwood J."/>
            <person name="Chapman J.A."/>
            <person name="Shapiro H."/>
            <person name="Aerts A."/>
            <person name="Otillar R.P."/>
            <person name="Terry A.Y."/>
            <person name="Boore J.L."/>
            <person name="Grigoriev I.V."/>
            <person name="Lindberg D.R."/>
            <person name="Seaver E.C."/>
            <person name="Weisblat D.A."/>
            <person name="Putnam N.H."/>
            <person name="Rokhsar D.S."/>
        </authorList>
    </citation>
    <scope>NUCLEOTIDE SEQUENCE</scope>
    <source>
        <strain evidence="2 4">I ESC-2004</strain>
    </source>
</reference>
<feature type="compositionally biased region" description="Basic and acidic residues" evidence="1">
    <location>
        <begin position="252"/>
        <end position="294"/>
    </location>
</feature>
<feature type="region of interest" description="Disordered" evidence="1">
    <location>
        <begin position="251"/>
        <end position="294"/>
    </location>
</feature>
<proteinExistence type="predicted"/>
<feature type="region of interest" description="Disordered" evidence="1">
    <location>
        <begin position="327"/>
        <end position="359"/>
    </location>
</feature>
<reference evidence="3" key="3">
    <citation type="submission" date="2015-06" db="UniProtKB">
        <authorList>
            <consortium name="EnsemblMetazoa"/>
        </authorList>
    </citation>
    <scope>IDENTIFICATION</scope>
</reference>
<reference evidence="4" key="1">
    <citation type="submission" date="2012-12" db="EMBL/GenBank/DDBJ databases">
        <authorList>
            <person name="Hellsten U."/>
            <person name="Grimwood J."/>
            <person name="Chapman J.A."/>
            <person name="Shapiro H."/>
            <person name="Aerts A."/>
            <person name="Otillar R.P."/>
            <person name="Terry A.Y."/>
            <person name="Boore J.L."/>
            <person name="Simakov O."/>
            <person name="Marletaz F."/>
            <person name="Cho S.-J."/>
            <person name="Edsinger-Gonzales E."/>
            <person name="Havlak P."/>
            <person name="Kuo D.-H."/>
            <person name="Larsson T."/>
            <person name="Lv J."/>
            <person name="Arendt D."/>
            <person name="Savage R."/>
            <person name="Osoegawa K."/>
            <person name="de Jong P."/>
            <person name="Lindberg D.R."/>
            <person name="Seaver E.C."/>
            <person name="Weisblat D.A."/>
            <person name="Putnam N.H."/>
            <person name="Grigoriev I.V."/>
            <person name="Rokhsar D.S."/>
        </authorList>
    </citation>
    <scope>NUCLEOTIDE SEQUENCE</scope>
    <source>
        <strain evidence="4">I ESC-2004</strain>
    </source>
</reference>
<dbReference type="EnsemblMetazoa" id="CapteT214483">
    <property type="protein sequence ID" value="CapteP214483"/>
    <property type="gene ID" value="CapteG214483"/>
</dbReference>
<feature type="region of interest" description="Disordered" evidence="1">
    <location>
        <begin position="373"/>
        <end position="409"/>
    </location>
</feature>
<name>R7TC23_CAPTE</name>
<feature type="compositionally biased region" description="Basic and acidic residues" evidence="1">
    <location>
        <begin position="338"/>
        <end position="356"/>
    </location>
</feature>